<gene>
    <name evidence="3" type="ORF">ET996_04395</name>
</gene>
<feature type="transmembrane region" description="Helical" evidence="2">
    <location>
        <begin position="108"/>
        <end position="131"/>
    </location>
</feature>
<evidence type="ECO:0000313" key="4">
    <source>
        <dbReference type="Proteomes" id="UP000291933"/>
    </source>
</evidence>
<proteinExistence type="predicted"/>
<dbReference type="PANTHER" id="PTHR38441:SF1">
    <property type="entry name" value="MEMBRANE PROTEIN"/>
    <property type="match status" value="1"/>
</dbReference>
<organism evidence="3 4">
    <name type="scientific">Propioniciclava tarda</name>
    <dbReference type="NCBI Taxonomy" id="433330"/>
    <lineage>
        <taxon>Bacteria</taxon>
        <taxon>Bacillati</taxon>
        <taxon>Actinomycetota</taxon>
        <taxon>Actinomycetes</taxon>
        <taxon>Propionibacteriales</taxon>
        <taxon>Propionibacteriaceae</taxon>
        <taxon>Propioniciclava</taxon>
    </lineage>
</organism>
<comment type="caution">
    <text evidence="3">The sequence shown here is derived from an EMBL/GenBank/DDBJ whole genome shotgun (WGS) entry which is preliminary data.</text>
</comment>
<dbReference type="PANTHER" id="PTHR38441">
    <property type="entry name" value="INTEGRAL MEMBRANE PROTEIN-RELATED"/>
    <property type="match status" value="1"/>
</dbReference>
<keyword evidence="2" id="KW-1133">Transmembrane helix</keyword>
<sequence length="154" mass="17038">MTTPDERTPGSGASSHEQADLRTYDTERHLPASHNPLPALNTVGSAKDPIAEEAFVEVQGSAEFAELTKRFRGFAFPMTAAFLIWYFGYVLLSVYAKPFMAQEIGLGHVNMGTLLGLLQFVTTFLITWLYMRHMSKNIDPLSAKLRAKLEGAGK</sequence>
<dbReference type="Proteomes" id="UP000291933">
    <property type="component" value="Unassembled WGS sequence"/>
</dbReference>
<feature type="region of interest" description="Disordered" evidence="1">
    <location>
        <begin position="1"/>
        <end position="25"/>
    </location>
</feature>
<keyword evidence="2" id="KW-0472">Membrane</keyword>
<evidence type="ECO:0000313" key="3">
    <source>
        <dbReference type="EMBL" id="TBT95690.1"/>
    </source>
</evidence>
<evidence type="ECO:0000256" key="2">
    <source>
        <dbReference type="SAM" id="Phobius"/>
    </source>
</evidence>
<accession>A0A4Q9KNW5</accession>
<protein>
    <submittedName>
        <fullName evidence="3">DUF485 domain-containing protein</fullName>
    </submittedName>
</protein>
<keyword evidence="4" id="KW-1185">Reference proteome</keyword>
<keyword evidence="2" id="KW-0812">Transmembrane</keyword>
<dbReference type="OrthoDB" id="3543412at2"/>
<dbReference type="AlphaFoldDB" id="A0A4Q9KNW5"/>
<dbReference type="Pfam" id="PF04341">
    <property type="entry name" value="DUF485"/>
    <property type="match status" value="1"/>
</dbReference>
<dbReference type="RefSeq" id="WP_131171342.1">
    <property type="nucleotide sequence ID" value="NZ_FXTL01000003.1"/>
</dbReference>
<feature type="transmembrane region" description="Helical" evidence="2">
    <location>
        <begin position="74"/>
        <end position="96"/>
    </location>
</feature>
<dbReference type="InterPro" id="IPR007436">
    <property type="entry name" value="DUF485"/>
</dbReference>
<dbReference type="EMBL" id="SDMR01000003">
    <property type="protein sequence ID" value="TBT95690.1"/>
    <property type="molecule type" value="Genomic_DNA"/>
</dbReference>
<evidence type="ECO:0000256" key="1">
    <source>
        <dbReference type="SAM" id="MobiDB-lite"/>
    </source>
</evidence>
<name>A0A4Q9KNW5_PROTD</name>
<reference evidence="3 4" key="1">
    <citation type="submission" date="2019-01" db="EMBL/GenBank/DDBJ databases">
        <title>Lactibacter flavus gen. nov., sp. nov., a novel bacterium of the family Propionibacteriaceae isolated from raw milk and dairy products.</title>
        <authorList>
            <person name="Huptas C."/>
            <person name="Wenning M."/>
            <person name="Breitenwieser F."/>
            <person name="Doll E."/>
            <person name="Von Neubeck M."/>
            <person name="Busse H.-J."/>
            <person name="Scherer S."/>
        </authorList>
    </citation>
    <scope>NUCLEOTIDE SEQUENCE [LARGE SCALE GENOMIC DNA]</scope>
    <source>
        <strain evidence="3 4">DSM 22130</strain>
    </source>
</reference>